<evidence type="ECO:0000313" key="1">
    <source>
        <dbReference type="EMBL" id="RWR99304.1"/>
    </source>
</evidence>
<dbReference type="CDD" id="cd09272">
    <property type="entry name" value="RNase_HI_RT_Ty1"/>
    <property type="match status" value="1"/>
</dbReference>
<evidence type="ECO:0000313" key="2">
    <source>
        <dbReference type="Proteomes" id="UP000288716"/>
    </source>
</evidence>
<comment type="caution">
    <text evidence="1">The sequence shown here is derived from an EMBL/GenBank/DDBJ whole genome shotgun (WGS) entry which is preliminary data.</text>
</comment>
<protein>
    <submittedName>
        <fullName evidence="1">Copia protein-like protein</fullName>
    </submittedName>
</protein>
<name>A0A443Q8E6_9ACAR</name>
<dbReference type="AlphaFoldDB" id="A0A443Q8E6"/>
<dbReference type="EMBL" id="NCKV01064399">
    <property type="protein sequence ID" value="RWR99304.1"/>
    <property type="molecule type" value="Genomic_DNA"/>
</dbReference>
<organism evidence="1 2">
    <name type="scientific">Leptotrombidium deliense</name>
    <dbReference type="NCBI Taxonomy" id="299467"/>
    <lineage>
        <taxon>Eukaryota</taxon>
        <taxon>Metazoa</taxon>
        <taxon>Ecdysozoa</taxon>
        <taxon>Arthropoda</taxon>
        <taxon>Chelicerata</taxon>
        <taxon>Arachnida</taxon>
        <taxon>Acari</taxon>
        <taxon>Acariformes</taxon>
        <taxon>Trombidiformes</taxon>
        <taxon>Prostigmata</taxon>
        <taxon>Anystina</taxon>
        <taxon>Parasitengona</taxon>
        <taxon>Trombiculoidea</taxon>
        <taxon>Trombiculidae</taxon>
        <taxon>Leptotrombidium</taxon>
    </lineage>
</organism>
<dbReference type="OrthoDB" id="1645289at2759"/>
<reference evidence="1 2" key="1">
    <citation type="journal article" date="2018" name="Gigascience">
        <title>Genomes of trombidid mites reveal novel predicted allergens and laterally-transferred genes associated with secondary metabolism.</title>
        <authorList>
            <person name="Dong X."/>
            <person name="Chaisiri K."/>
            <person name="Xia D."/>
            <person name="Armstrong S.D."/>
            <person name="Fang Y."/>
            <person name="Donnelly M.J."/>
            <person name="Kadowaki T."/>
            <person name="McGarry J.W."/>
            <person name="Darby A.C."/>
            <person name="Makepeace B.L."/>
        </authorList>
    </citation>
    <scope>NUCLEOTIDE SEQUENCE [LARGE SCALE GENOMIC DNA]</scope>
    <source>
        <strain evidence="1">UoL-UT</strain>
    </source>
</reference>
<gene>
    <name evidence="1" type="ORF">B4U80_04748</name>
</gene>
<dbReference type="STRING" id="299467.A0A443Q8E6"/>
<dbReference type="VEuPathDB" id="VectorBase:LDEU014600"/>
<keyword evidence="2" id="KW-1185">Reference proteome</keyword>
<sequence length="88" mass="9891">MAVWDILAASALVGNPEFHQRTKHIDVRHNSIRDAQNDGKIIVEYVESNKQAADFLTKSLNSPQFIMCRDAVNCCNDMSTVRAREGVE</sequence>
<accession>A0A443Q8E6</accession>
<proteinExistence type="predicted"/>
<dbReference type="Proteomes" id="UP000288716">
    <property type="component" value="Unassembled WGS sequence"/>
</dbReference>